<evidence type="ECO:0000256" key="2">
    <source>
        <dbReference type="SAM" id="SignalP"/>
    </source>
</evidence>
<dbReference type="RefSeq" id="WP_111623483.1">
    <property type="nucleotide sequence ID" value="NZ_QLLN01000003.1"/>
</dbReference>
<dbReference type="Pfam" id="PF18962">
    <property type="entry name" value="Por_Secre_tail"/>
    <property type="match status" value="1"/>
</dbReference>
<dbReference type="CDD" id="cd00146">
    <property type="entry name" value="PKD"/>
    <property type="match status" value="3"/>
</dbReference>
<dbReference type="NCBIfam" id="TIGR02167">
    <property type="entry name" value="Liste_lipo_26"/>
    <property type="match status" value="9"/>
</dbReference>
<dbReference type="NCBIfam" id="TIGR04183">
    <property type="entry name" value="Por_Secre_tail"/>
    <property type="match status" value="1"/>
</dbReference>
<dbReference type="Proteomes" id="UP000249696">
    <property type="component" value="Unassembled WGS sequence"/>
</dbReference>
<dbReference type="InterPro" id="IPR000601">
    <property type="entry name" value="PKD_dom"/>
</dbReference>
<keyword evidence="5" id="KW-1185">Reference proteome</keyword>
<dbReference type="SUPFAM" id="SSF49299">
    <property type="entry name" value="PKD domain"/>
    <property type="match status" value="2"/>
</dbReference>
<dbReference type="EMBL" id="QLLN01000003">
    <property type="protein sequence ID" value="RAJ12782.1"/>
    <property type="molecule type" value="Genomic_DNA"/>
</dbReference>
<dbReference type="Gene3D" id="2.60.40.10">
    <property type="entry name" value="Immunoglobulins"/>
    <property type="match status" value="3"/>
</dbReference>
<evidence type="ECO:0000259" key="3">
    <source>
        <dbReference type="PROSITE" id="PS50093"/>
    </source>
</evidence>
<proteinExistence type="predicted"/>
<sequence>MKKIYFLALLSFFHFAVSAQSEFITTWKTNNPGISEDNQITIPTYPGENYDYSVDWGDGTSDLNVVGNITHTYASAGTYQVSITGVFPRIYFNYETGNPIAADEKKLLAIEQWGNIVWSSMSGAFYGCANMDVNATDVPNLSNVTSVQAMFRECSDLVGNSSFNDWDVSNVTDMGTMFFDAKEFNSPLNNWNVSNVQSFNSMFNGATKFNQPLNNWILSSATFIGGMFSRASSFNQDIGNWDVSSVTNMGYMFSGASSFDQEIDNWDVSKVTDMRSMFQQSTSYNQNMSSWNVGKVERMDAMFRWATNFNQNISNWNVQSVTLMNSMFRGASSFNQNISNWEVGNVTNMSELFMDAVVFDQPIGIWDVGKVTNMASMFDGASNFDRDLGSWNIENVENVNNIFTGVKLSSKNYDSLIQGWSSIPSLKPNLVFDGGNSSFCKSFAERQALIYTKGWIIIDAGEDCPFISTWKTNNPGISDSYQVTIPTFPGETYNYTIDWGDGSSNTNVTGDITHSYAAVGTYEISITGNFPRMYFNYFPVDEIKDYEKLISIDQWGDINWTSMEDAFTKCSNLDILATDTPNLSNVRNMGYMFRGCTKLIGNASFSEWDVSNITGMFGVFIDCPLFNQDISNWYVDNVTDMGSMFAGAYSFNQDISSWNVSNVIRMSGLFNRASSFNQDIGDWNVSKVNDMGYMFNSANSFNQDISNWDVSNVKRTEGMFLGNQAFNQRLDGWDVSNVTSMAVMFYDAPLFNQDIGEWDVSSVTDMARMFGRAFSFDQDLGNWDVSNVVDMTSILSGVTLSTKNYDSLLKGWSALTNLQNNLVFDAGNSQYCSSDWARQAIIDTYGWTISDAGANTDCHFVTTWKTDNPGATSDDRIRIPTAPGEIYNYSVDWGDGNTDKGITGNITHQYAVPGTYTVSIYGKFPRIYFNDFYGTTQDSDKIVSIDQWGLGEWTSMDNAFTHCSNLDVLATDIPNLEKVSSAIGMFRFCEALVGNDSFSDWKVGSITNFGNMFDGASLFNQDIGDWDVSNATYLSFMFSDAINFNSDISNWDMGNVEFIDGMFVGAKAFDQPVGKWEVDHLTSMHALFGGASSFNQDISSWNVGNVQHMGAMFSGATSFNQDIGNWDVSSVTSMNVMFAGAEAFNQDISSWDVSAVTDMSGMFERATSFNQPLNIWDVSSVTQMAIMFVEATSYNKPLNQWDVSNVTDMSGMFGKATSFNQDISDWNMGKVTSIGGMFNGASSFDQNLGKWDVSMVTTMDHLFSGGGLSLENYDKTLIGWSNIPALQSNVLLFMNNSQFCDGELARQSLIDNYGWIITDGGKVPYCNEDNDLDGVLDQYDLCLSTRPGMEVNSNGCDIVPSDGVKVYALTPSCTGSNDGSIEISMNETEYLLDISISGEGISNQFKSVASHEPFKIDQLPVGSYTVTIAIPEILFQQTYGVAINGLTSVSGKREALDLTARTVSYNVSGSKKYEVLVNGQLMNFTFDDLGDQTIFIDGLSGKTDVSIFGESDCQGHITDSFYIGDSIQVFPTISSDYIHLLGKGNFFNVMIYSLEGKLIKVMDYQQQTNILDISSLESGLYILKIRTDNTGESIKIIKK</sequence>
<feature type="domain" description="PKD" evidence="3">
    <location>
        <begin position="884"/>
        <end position="920"/>
    </location>
</feature>
<feature type="domain" description="PKD" evidence="3">
    <location>
        <begin position="490"/>
        <end position="527"/>
    </location>
</feature>
<accession>A0A327R9Z0</accession>
<protein>
    <submittedName>
        <fullName evidence="4">Putative secreted protein (Por secretion system target)</fullName>
    </submittedName>
</protein>
<dbReference type="InterPro" id="IPR005046">
    <property type="entry name" value="DUF285"/>
</dbReference>
<feature type="signal peptide" evidence="2">
    <location>
        <begin position="1"/>
        <end position="19"/>
    </location>
</feature>
<dbReference type="InterPro" id="IPR011889">
    <property type="entry name" value="Liste_lipo_26"/>
</dbReference>
<evidence type="ECO:0000313" key="5">
    <source>
        <dbReference type="Proteomes" id="UP000249696"/>
    </source>
</evidence>
<feature type="chain" id="PRO_5016450141" evidence="2">
    <location>
        <begin position="20"/>
        <end position="1599"/>
    </location>
</feature>
<dbReference type="SUPFAM" id="SSF141571">
    <property type="entry name" value="Pentapeptide repeat-like"/>
    <property type="match status" value="1"/>
</dbReference>
<reference evidence="4 5" key="1">
    <citation type="submission" date="2018-06" db="EMBL/GenBank/DDBJ databases">
        <title>Genomic Encyclopedia of Archaeal and Bacterial Type Strains, Phase II (KMG-II): from individual species to whole genera.</title>
        <authorList>
            <person name="Goeker M."/>
        </authorList>
    </citation>
    <scope>NUCLEOTIDE SEQUENCE [LARGE SCALE GENOMIC DNA]</scope>
    <source>
        <strain evidence="4 5">DSM 23522</strain>
    </source>
</reference>
<dbReference type="Pfam" id="PF00801">
    <property type="entry name" value="PKD"/>
    <property type="match status" value="1"/>
</dbReference>
<dbReference type="Pfam" id="PF03382">
    <property type="entry name" value="DUF285"/>
    <property type="match status" value="5"/>
</dbReference>
<keyword evidence="1 2" id="KW-0732">Signal</keyword>
<gene>
    <name evidence="4" type="ORF">LV92_02018</name>
</gene>
<comment type="caution">
    <text evidence="4">The sequence shown here is derived from an EMBL/GenBank/DDBJ whole genome shotgun (WGS) entry which is preliminary data.</text>
</comment>
<name>A0A327R9Z0_9FLAO</name>
<dbReference type="InterPro" id="IPR013783">
    <property type="entry name" value="Ig-like_fold"/>
</dbReference>
<feature type="domain" description="PKD" evidence="3">
    <location>
        <begin position="47"/>
        <end position="84"/>
    </location>
</feature>
<organism evidence="4 5">
    <name type="scientific">Arenibacter echinorum</name>
    <dbReference type="NCBI Taxonomy" id="440515"/>
    <lineage>
        <taxon>Bacteria</taxon>
        <taxon>Pseudomonadati</taxon>
        <taxon>Bacteroidota</taxon>
        <taxon>Flavobacteriia</taxon>
        <taxon>Flavobacteriales</taxon>
        <taxon>Flavobacteriaceae</taxon>
        <taxon>Arenibacter</taxon>
    </lineage>
</organism>
<evidence type="ECO:0000313" key="4">
    <source>
        <dbReference type="EMBL" id="RAJ12782.1"/>
    </source>
</evidence>
<evidence type="ECO:0000256" key="1">
    <source>
        <dbReference type="ARBA" id="ARBA00022729"/>
    </source>
</evidence>
<dbReference type="OrthoDB" id="9813840at2"/>
<dbReference type="InterPro" id="IPR026444">
    <property type="entry name" value="Secre_tail"/>
</dbReference>
<dbReference type="PROSITE" id="PS50093">
    <property type="entry name" value="PKD"/>
    <property type="match status" value="3"/>
</dbReference>
<dbReference type="InterPro" id="IPR035986">
    <property type="entry name" value="PKD_dom_sf"/>
</dbReference>